<evidence type="ECO:0000313" key="8">
    <source>
        <dbReference type="Proteomes" id="UP000050794"/>
    </source>
</evidence>
<evidence type="ECO:0000256" key="3">
    <source>
        <dbReference type="ARBA" id="ARBA00022676"/>
    </source>
</evidence>
<dbReference type="EC" id="2.4.1.-" evidence="6"/>
<evidence type="ECO:0000313" key="7">
    <source>
        <dbReference type="EMBL" id="VDM51392.1"/>
    </source>
</evidence>
<organism evidence="8 9">
    <name type="scientific">Toxocara canis</name>
    <name type="common">Canine roundworm</name>
    <dbReference type="NCBI Taxonomy" id="6265"/>
    <lineage>
        <taxon>Eukaryota</taxon>
        <taxon>Metazoa</taxon>
        <taxon>Ecdysozoa</taxon>
        <taxon>Nematoda</taxon>
        <taxon>Chromadorea</taxon>
        <taxon>Rhabditida</taxon>
        <taxon>Spirurina</taxon>
        <taxon>Ascaridomorpha</taxon>
        <taxon>Ascaridoidea</taxon>
        <taxon>Toxocaridae</taxon>
        <taxon>Toxocara</taxon>
    </lineage>
</organism>
<evidence type="ECO:0000256" key="2">
    <source>
        <dbReference type="ARBA" id="ARBA00007647"/>
    </source>
</evidence>
<name>A0A183VH51_TOXCA</name>
<comment type="similarity">
    <text evidence="2 6">Belongs to the glycosyltransferase 92 family.</text>
</comment>
<sequence>MIEGPAYDSGYSMVDFLREQQEAEPKIAVFLLEWMKTDRSFTPEDSNFSICSSVRRETAKLSTLVKEGKYAMIPSRVKGAWVHYPMKIEDGYVEKKFEETSGAIFFHLNKPVWSRPTVRNSIKLKN</sequence>
<dbReference type="EMBL" id="UYWY01028160">
    <property type="protein sequence ID" value="VDM51392.1"/>
    <property type="molecule type" value="Genomic_DNA"/>
</dbReference>
<dbReference type="InterPro" id="IPR008166">
    <property type="entry name" value="Glyco_transf_92"/>
</dbReference>
<evidence type="ECO:0000256" key="5">
    <source>
        <dbReference type="ARBA" id="ARBA00023136"/>
    </source>
</evidence>
<keyword evidence="3 6" id="KW-0328">Glycosyltransferase</keyword>
<comment type="subcellular location">
    <subcellularLocation>
        <location evidence="1">Membrane</location>
        <topology evidence="1">Single-pass membrane protein</topology>
    </subcellularLocation>
</comment>
<reference evidence="9" key="1">
    <citation type="submission" date="2016-06" db="UniProtKB">
        <authorList>
            <consortium name="WormBaseParasite"/>
        </authorList>
    </citation>
    <scope>IDENTIFICATION</scope>
</reference>
<evidence type="ECO:0000256" key="4">
    <source>
        <dbReference type="ARBA" id="ARBA00022679"/>
    </source>
</evidence>
<dbReference type="GO" id="GO:0016020">
    <property type="term" value="C:membrane"/>
    <property type="evidence" value="ECO:0007669"/>
    <property type="project" value="UniProtKB-SubCell"/>
</dbReference>
<dbReference type="AlphaFoldDB" id="A0A183VH51"/>
<dbReference type="WBParaSite" id="TCNE_0002007501-mRNA-1">
    <property type="protein sequence ID" value="TCNE_0002007501-mRNA-1"/>
    <property type="gene ID" value="TCNE_0002007501"/>
</dbReference>
<keyword evidence="4 6" id="KW-0808">Transferase</keyword>
<reference evidence="7 8" key="2">
    <citation type="submission" date="2018-11" db="EMBL/GenBank/DDBJ databases">
        <authorList>
            <consortium name="Pathogen Informatics"/>
        </authorList>
    </citation>
    <scope>NUCLEOTIDE SEQUENCE [LARGE SCALE GENOMIC DNA]</scope>
</reference>
<dbReference type="GO" id="GO:0016757">
    <property type="term" value="F:glycosyltransferase activity"/>
    <property type="evidence" value="ECO:0007669"/>
    <property type="project" value="UniProtKB-UniRule"/>
</dbReference>
<protein>
    <recommendedName>
        <fullName evidence="6">Glycosyltransferase family 92 protein</fullName>
        <ecNumber evidence="6">2.4.1.-</ecNumber>
    </recommendedName>
</protein>
<keyword evidence="8" id="KW-1185">Reference proteome</keyword>
<accession>A0A183VH51</accession>
<evidence type="ECO:0000256" key="6">
    <source>
        <dbReference type="RuleBase" id="RU366017"/>
    </source>
</evidence>
<dbReference type="Proteomes" id="UP000050794">
    <property type="component" value="Unassembled WGS sequence"/>
</dbReference>
<evidence type="ECO:0000256" key="1">
    <source>
        <dbReference type="ARBA" id="ARBA00004167"/>
    </source>
</evidence>
<keyword evidence="5" id="KW-0472">Membrane</keyword>
<evidence type="ECO:0000313" key="9">
    <source>
        <dbReference type="WBParaSite" id="TCNE_0002007501-mRNA-1"/>
    </source>
</evidence>
<gene>
    <name evidence="7" type="ORF">TCNE_LOCUS20071</name>
</gene>
<dbReference type="Pfam" id="PF01697">
    <property type="entry name" value="Glyco_transf_92"/>
    <property type="match status" value="1"/>
</dbReference>
<proteinExistence type="inferred from homology"/>